<dbReference type="KEGG" id="rsb:RS694_14725"/>
<dbReference type="AlphaFoldDB" id="A0A1P8KCC4"/>
<dbReference type="eggNOG" id="ENOG5032U96">
    <property type="taxonomic scope" value="Bacteria"/>
</dbReference>
<dbReference type="RefSeq" id="WP_029709132.1">
    <property type="nucleotide sequence ID" value="NZ_CP019239.1"/>
</dbReference>
<gene>
    <name evidence="1" type="ORF">RS694_14725</name>
</gene>
<organism evidence="1 2">
    <name type="scientific">Rhodoferax saidenbachensis</name>
    <dbReference type="NCBI Taxonomy" id="1484693"/>
    <lineage>
        <taxon>Bacteria</taxon>
        <taxon>Pseudomonadati</taxon>
        <taxon>Pseudomonadota</taxon>
        <taxon>Betaproteobacteria</taxon>
        <taxon>Burkholderiales</taxon>
        <taxon>Comamonadaceae</taxon>
        <taxon>Rhodoferax</taxon>
    </lineage>
</organism>
<sequence>MSAITRCELPQEALLRRYQREGAYADCYATDVTGQVSHAAFVEAFYTTWLFKVEAQLLAWLVAKPSTNAQARQLATGATDAFAAWTVEARAVDQLLLCDFQGRTRSWLMVAAHPDAATAGTRLYFGSAVVPSQRAGDSKPRLGPVFGLLLGFHKLYSRALLSAAKRRLARLG</sequence>
<dbReference type="STRING" id="1484693.RS694_14725"/>
<dbReference type="Proteomes" id="UP000186110">
    <property type="component" value="Chromosome"/>
</dbReference>
<accession>A0A1P8KCC4</accession>
<evidence type="ECO:0000313" key="1">
    <source>
        <dbReference type="EMBL" id="APW43663.1"/>
    </source>
</evidence>
<dbReference type="EMBL" id="CP019239">
    <property type="protein sequence ID" value="APW43663.1"/>
    <property type="molecule type" value="Genomic_DNA"/>
</dbReference>
<evidence type="ECO:0000313" key="2">
    <source>
        <dbReference type="Proteomes" id="UP000186110"/>
    </source>
</evidence>
<protein>
    <recommendedName>
        <fullName evidence="3">DUF2867 domain-containing protein</fullName>
    </recommendedName>
</protein>
<reference evidence="1 2" key="1">
    <citation type="submission" date="2017-01" db="EMBL/GenBank/DDBJ databases">
        <authorList>
            <person name="Mah S.A."/>
            <person name="Swanson W.J."/>
            <person name="Moy G.W."/>
            <person name="Vacquier V.D."/>
        </authorList>
    </citation>
    <scope>NUCLEOTIDE SEQUENCE [LARGE SCALE GENOMIC DNA]</scope>
    <source>
        <strain evidence="1 2">DSM 22694</strain>
    </source>
</reference>
<name>A0A1P8KCC4_9BURK</name>
<proteinExistence type="predicted"/>
<keyword evidence="2" id="KW-1185">Reference proteome</keyword>
<evidence type="ECO:0008006" key="3">
    <source>
        <dbReference type="Google" id="ProtNLM"/>
    </source>
</evidence>